<reference evidence="2" key="1">
    <citation type="submission" date="2018-02" db="EMBL/GenBank/DDBJ databases">
        <title>Genome sequence of Desulfocucumis palustris strain NAW-5.</title>
        <authorList>
            <person name="Watanabe M."/>
            <person name="Kojima H."/>
            <person name="Fukui M."/>
        </authorList>
    </citation>
    <scope>NUCLEOTIDE SEQUENCE [LARGE SCALE GENOMIC DNA]</scope>
    <source>
        <strain evidence="2">NAW-5</strain>
    </source>
</reference>
<evidence type="ECO:0000313" key="2">
    <source>
        <dbReference type="Proteomes" id="UP000239549"/>
    </source>
</evidence>
<keyword evidence="2" id="KW-1185">Reference proteome</keyword>
<dbReference type="AlphaFoldDB" id="A0A2L2XFF0"/>
<dbReference type="EMBL" id="BFAV01000155">
    <property type="protein sequence ID" value="GBF34968.1"/>
    <property type="molecule type" value="Genomic_DNA"/>
</dbReference>
<organism evidence="1 2">
    <name type="scientific">Desulfocucumis palustris</name>
    <dbReference type="NCBI Taxonomy" id="1898651"/>
    <lineage>
        <taxon>Bacteria</taxon>
        <taxon>Bacillati</taxon>
        <taxon>Bacillota</taxon>
        <taxon>Clostridia</taxon>
        <taxon>Eubacteriales</taxon>
        <taxon>Desulfocucumaceae</taxon>
        <taxon>Desulfocucumis</taxon>
    </lineage>
</organism>
<protein>
    <submittedName>
        <fullName evidence="1">Uncharacterized protein</fullName>
    </submittedName>
</protein>
<proteinExistence type="predicted"/>
<name>A0A2L2XFF0_9FIRM</name>
<evidence type="ECO:0000313" key="1">
    <source>
        <dbReference type="EMBL" id="GBF34968.1"/>
    </source>
</evidence>
<gene>
    <name evidence="1" type="ORF">DCCM_4089</name>
</gene>
<comment type="caution">
    <text evidence="1">The sequence shown here is derived from an EMBL/GenBank/DDBJ whole genome shotgun (WGS) entry which is preliminary data.</text>
</comment>
<accession>A0A2L2XFF0</accession>
<dbReference type="Proteomes" id="UP000239549">
    <property type="component" value="Unassembled WGS sequence"/>
</dbReference>
<sequence>MSHIIKELDINKPQKFFYITFNCTVCGAVLYNKDEVIPLGN</sequence>